<feature type="compositionally biased region" description="Polar residues" evidence="3">
    <location>
        <begin position="765"/>
        <end position="788"/>
    </location>
</feature>
<dbReference type="InterPro" id="IPR024626">
    <property type="entry name" value="Kri1-like_C"/>
</dbReference>
<sequence>MLKIKGKEGKGKKPKLLDSSSSSESESEDKLGNETFNKKKDKVTDSEFSINKNYAGRYDNWRNLEEMQKLKSRLGVKNVDELNDEGSSESSTEDEEEWSTEKEKAFLKTLACLKKKDPKIYDGQFGYFKEVQETPGETNVVEEGGKKKKEEKKPFTVRDHERVMVLEKGGQHSDDEEEDDTQNTKSYPEELASIKSEFSKALKDIDSSDDEESGAVLGSNLLKKRAVKSEEEQQQEKEDYKLWLKGELEKVEKGKLSKEDKKDLKFLKEYWNDDKLDEGEKFLRDYILNKNYIEPLKGNAAGHIPSFNEVVHDDDELSNDEKFEEEREEFEHKYNFRFEEPDQEFIKRYPRTIQDSLRLRKEEGKRKETRDKAKDRKEEAKSRKRDEVQRLKALKRIEILDKIEKLHEITGNPDLDVREMDLEGDFDPEEYDKRMRQIFDDDYYQEEMDGEKPVFPYDEELDNEVNWEEWAPSVEKKKSTKENSSNEEEEDADANEPSTSSIEDSKRSQNKRSIQEELIEMSKGKPRNRKKRSAFLEALERQKPKFDPKVHKSFEQYFDEYYKLDFEDLVGDLPCRFKYHKTTPNNFGLSVDEILKASDRELNQWASIKKTFQYREENEEQYEVKAYMQKAQRDDLKRRLIPSVYQQAETTQADSESNEEEEGESEKQKKKRKKKIKKKNRKQNTSTSADQSAQDGLETDDLDTTSASVESSPPKKVKKVKSVEEDTGNVQLTDSTLIQESSPKTPLDGKQLSKRQRKNLKRKSGTSNNGIEVKNGNDSTGNVQTPVTQVEEGSKKKKKQSKSEKKWKGTKRKSEESNDINVDDARLEAYGLNPKKFKKRLKYGASVTKS</sequence>
<feature type="region of interest" description="Disordered" evidence="3">
    <location>
        <begin position="136"/>
        <end position="190"/>
    </location>
</feature>
<feature type="compositionally biased region" description="Basic and acidic residues" evidence="3">
    <location>
        <begin position="227"/>
        <end position="237"/>
    </location>
</feature>
<feature type="compositionally biased region" description="Basic and acidic residues" evidence="3">
    <location>
        <begin position="801"/>
        <end position="816"/>
    </location>
</feature>
<feature type="region of interest" description="Disordered" evidence="3">
    <location>
        <begin position="72"/>
        <end position="100"/>
    </location>
</feature>
<dbReference type="Pfam" id="PF05178">
    <property type="entry name" value="Kri1"/>
    <property type="match status" value="1"/>
</dbReference>
<reference evidence="5 6" key="1">
    <citation type="submission" date="2024-08" db="EMBL/GenBank/DDBJ databases">
        <authorList>
            <person name="Cucini C."/>
            <person name="Frati F."/>
        </authorList>
    </citation>
    <scope>NUCLEOTIDE SEQUENCE [LARGE SCALE GENOMIC DNA]</scope>
</reference>
<evidence type="ECO:0000313" key="5">
    <source>
        <dbReference type="EMBL" id="CAL8089648.1"/>
    </source>
</evidence>
<dbReference type="PANTHER" id="PTHR14490:SF5">
    <property type="entry name" value="PROTEIN KRI1 HOMOLOG"/>
    <property type="match status" value="1"/>
</dbReference>
<comment type="similarity">
    <text evidence="1">Belongs to the KRI1 family.</text>
</comment>
<gene>
    <name evidence="5" type="ORF">ODALV1_LOCUS7436</name>
</gene>
<evidence type="ECO:0000256" key="1">
    <source>
        <dbReference type="ARBA" id="ARBA00007473"/>
    </source>
</evidence>
<feature type="compositionally biased region" description="Basic and acidic residues" evidence="3">
    <location>
        <begin position="1"/>
        <end position="11"/>
    </location>
</feature>
<feature type="compositionally biased region" description="Basic and acidic residues" evidence="3">
    <location>
        <begin position="28"/>
        <end position="38"/>
    </location>
</feature>
<dbReference type="InterPro" id="IPR018034">
    <property type="entry name" value="Kri1"/>
</dbReference>
<feature type="compositionally biased region" description="Acidic residues" evidence="3">
    <location>
        <begin position="81"/>
        <end position="98"/>
    </location>
</feature>
<feature type="compositionally biased region" description="Polar residues" evidence="3">
    <location>
        <begin position="728"/>
        <end position="744"/>
    </location>
</feature>
<evidence type="ECO:0000259" key="4">
    <source>
        <dbReference type="Pfam" id="PF12936"/>
    </source>
</evidence>
<evidence type="ECO:0000256" key="3">
    <source>
        <dbReference type="SAM" id="MobiDB-lite"/>
    </source>
</evidence>
<feature type="domain" description="Kri1-like C-terminal" evidence="4">
    <location>
        <begin position="552"/>
        <end position="639"/>
    </location>
</feature>
<feature type="compositionally biased region" description="Basic residues" evidence="3">
    <location>
        <begin position="752"/>
        <end position="764"/>
    </location>
</feature>
<protein>
    <recommendedName>
        <fullName evidence="2">Protein KRI1 homolog</fullName>
    </recommendedName>
</protein>
<feature type="compositionally biased region" description="Acidic residues" evidence="3">
    <location>
        <begin position="485"/>
        <end position="494"/>
    </location>
</feature>
<feature type="compositionally biased region" description="Polar residues" evidence="3">
    <location>
        <begin position="644"/>
        <end position="655"/>
    </location>
</feature>
<feature type="region of interest" description="Disordered" evidence="3">
    <location>
        <begin position="466"/>
        <end position="540"/>
    </location>
</feature>
<dbReference type="Pfam" id="PF12936">
    <property type="entry name" value="Kri1_C"/>
    <property type="match status" value="1"/>
</dbReference>
<dbReference type="EMBL" id="CAXLJM020000023">
    <property type="protein sequence ID" value="CAL8089648.1"/>
    <property type="molecule type" value="Genomic_DNA"/>
</dbReference>
<comment type="caution">
    <text evidence="5">The sequence shown here is derived from an EMBL/GenBank/DDBJ whole genome shotgun (WGS) entry which is preliminary data.</text>
</comment>
<accession>A0ABP1Q727</accession>
<feature type="compositionally biased region" description="Basic residues" evidence="3">
    <location>
        <begin position="668"/>
        <end position="682"/>
    </location>
</feature>
<name>A0ABP1Q727_9HEXA</name>
<dbReference type="Proteomes" id="UP001642540">
    <property type="component" value="Unassembled WGS sequence"/>
</dbReference>
<feature type="region of interest" description="Disordered" evidence="3">
    <location>
        <begin position="1"/>
        <end position="38"/>
    </location>
</feature>
<proteinExistence type="inferred from homology"/>
<feature type="region of interest" description="Disordered" evidence="3">
    <location>
        <begin position="636"/>
        <end position="824"/>
    </location>
</feature>
<feature type="compositionally biased region" description="Polar residues" evidence="3">
    <location>
        <begin position="684"/>
        <end position="694"/>
    </location>
</feature>
<organism evidence="5 6">
    <name type="scientific">Orchesella dallaii</name>
    <dbReference type="NCBI Taxonomy" id="48710"/>
    <lineage>
        <taxon>Eukaryota</taxon>
        <taxon>Metazoa</taxon>
        <taxon>Ecdysozoa</taxon>
        <taxon>Arthropoda</taxon>
        <taxon>Hexapoda</taxon>
        <taxon>Collembola</taxon>
        <taxon>Entomobryomorpha</taxon>
        <taxon>Entomobryoidea</taxon>
        <taxon>Orchesellidae</taxon>
        <taxon>Orchesellinae</taxon>
        <taxon>Orchesella</taxon>
    </lineage>
</organism>
<feature type="region of interest" description="Disordered" evidence="3">
    <location>
        <begin position="204"/>
        <end position="237"/>
    </location>
</feature>
<feature type="compositionally biased region" description="Basic residues" evidence="3">
    <location>
        <begin position="524"/>
        <end position="533"/>
    </location>
</feature>
<dbReference type="PANTHER" id="PTHR14490">
    <property type="entry name" value="ZINC FINGER, ZZ TYPE"/>
    <property type="match status" value="1"/>
</dbReference>
<keyword evidence="6" id="KW-1185">Reference proteome</keyword>
<feature type="region of interest" description="Disordered" evidence="3">
    <location>
        <begin position="357"/>
        <end position="387"/>
    </location>
</feature>
<evidence type="ECO:0000313" key="6">
    <source>
        <dbReference type="Proteomes" id="UP001642540"/>
    </source>
</evidence>
<feature type="compositionally biased region" description="Basic and acidic residues" evidence="3">
    <location>
        <begin position="151"/>
        <end position="173"/>
    </location>
</feature>
<evidence type="ECO:0000256" key="2">
    <source>
        <dbReference type="ARBA" id="ARBA00017294"/>
    </source>
</evidence>